<keyword evidence="4" id="KW-0472">Membrane</keyword>
<dbReference type="Gene3D" id="1.10.10.10">
    <property type="entry name" value="Winged helix-like DNA-binding domain superfamily/Winged helix DNA-binding domain"/>
    <property type="match status" value="1"/>
</dbReference>
<gene>
    <name evidence="6" type="ORF">HKW67_17155</name>
</gene>
<dbReference type="InterPro" id="IPR036388">
    <property type="entry name" value="WH-like_DNA-bd_sf"/>
</dbReference>
<dbReference type="SMART" id="SM00421">
    <property type="entry name" value="HTH_LUXR"/>
    <property type="match status" value="1"/>
</dbReference>
<evidence type="ECO:0000256" key="4">
    <source>
        <dbReference type="SAM" id="Phobius"/>
    </source>
</evidence>
<dbReference type="PRINTS" id="PR00038">
    <property type="entry name" value="HTHLUXR"/>
</dbReference>
<feature type="transmembrane region" description="Helical" evidence="4">
    <location>
        <begin position="7"/>
        <end position="27"/>
    </location>
</feature>
<evidence type="ECO:0000256" key="3">
    <source>
        <dbReference type="ARBA" id="ARBA00023163"/>
    </source>
</evidence>
<dbReference type="GO" id="GO:0006355">
    <property type="term" value="P:regulation of DNA-templated transcription"/>
    <property type="evidence" value="ECO:0007669"/>
    <property type="project" value="InterPro"/>
</dbReference>
<keyword evidence="3" id="KW-0804">Transcription</keyword>
<dbReference type="PROSITE" id="PS00622">
    <property type="entry name" value="HTH_LUXR_1"/>
    <property type="match status" value="1"/>
</dbReference>
<evidence type="ECO:0000313" key="6">
    <source>
        <dbReference type="EMBL" id="QJR37123.1"/>
    </source>
</evidence>
<evidence type="ECO:0000259" key="5">
    <source>
        <dbReference type="PROSITE" id="PS50043"/>
    </source>
</evidence>
<dbReference type="RefSeq" id="WP_171226556.1">
    <property type="nucleotide sequence ID" value="NZ_CP053085.1"/>
</dbReference>
<dbReference type="PANTHER" id="PTHR44688:SF16">
    <property type="entry name" value="DNA-BINDING TRANSCRIPTIONAL ACTIVATOR DEVR_DOSR"/>
    <property type="match status" value="1"/>
</dbReference>
<sequence length="161" mass="17756">MKKTVLLYGLVGGVLIAGLRLVEYRFLVLEHSLEIYGGIVAALFAALGLWLGRKLTRPRETVVVREVPVEVPVEVRVEVPVEVPVGPFERNATRLASLGITPRELDILEAMAAGHSNREIAERLFVSENTVKTHAARLFDKLDAKRRTQAVQLAKEAGLIP</sequence>
<dbReference type="AlphaFoldDB" id="A0A6M4IQW5"/>
<dbReference type="InterPro" id="IPR016032">
    <property type="entry name" value="Sig_transdc_resp-reg_C-effctor"/>
</dbReference>
<keyword evidence="2" id="KW-0238">DNA-binding</keyword>
<dbReference type="CDD" id="cd06170">
    <property type="entry name" value="LuxR_C_like"/>
    <property type="match status" value="1"/>
</dbReference>
<dbReference type="InterPro" id="IPR000792">
    <property type="entry name" value="Tscrpt_reg_LuxR_C"/>
</dbReference>
<dbReference type="SUPFAM" id="SSF46894">
    <property type="entry name" value="C-terminal effector domain of the bipartite response regulators"/>
    <property type="match status" value="1"/>
</dbReference>
<evidence type="ECO:0000256" key="2">
    <source>
        <dbReference type="ARBA" id="ARBA00023125"/>
    </source>
</evidence>
<dbReference type="Proteomes" id="UP000500938">
    <property type="component" value="Chromosome"/>
</dbReference>
<reference evidence="6 7" key="1">
    <citation type="submission" date="2020-05" db="EMBL/GenBank/DDBJ databases">
        <title>Complete genome sequence of Gemmatimonas greenlandica TET16.</title>
        <authorList>
            <person name="Zeng Y."/>
        </authorList>
    </citation>
    <scope>NUCLEOTIDE SEQUENCE [LARGE SCALE GENOMIC DNA]</scope>
    <source>
        <strain evidence="6 7">TET16</strain>
    </source>
</reference>
<dbReference type="KEGG" id="ggr:HKW67_17155"/>
<evidence type="ECO:0000313" key="7">
    <source>
        <dbReference type="Proteomes" id="UP000500938"/>
    </source>
</evidence>
<feature type="transmembrane region" description="Helical" evidence="4">
    <location>
        <begin position="33"/>
        <end position="51"/>
    </location>
</feature>
<dbReference type="PANTHER" id="PTHR44688">
    <property type="entry name" value="DNA-BINDING TRANSCRIPTIONAL ACTIVATOR DEVR_DOSR"/>
    <property type="match status" value="1"/>
</dbReference>
<keyword evidence="4" id="KW-0812">Transmembrane</keyword>
<proteinExistence type="predicted"/>
<dbReference type="GO" id="GO:0003677">
    <property type="term" value="F:DNA binding"/>
    <property type="evidence" value="ECO:0007669"/>
    <property type="project" value="UniProtKB-KW"/>
</dbReference>
<dbReference type="Pfam" id="PF00196">
    <property type="entry name" value="GerE"/>
    <property type="match status" value="1"/>
</dbReference>
<keyword evidence="1" id="KW-0805">Transcription regulation</keyword>
<dbReference type="EMBL" id="CP053085">
    <property type="protein sequence ID" value="QJR37123.1"/>
    <property type="molecule type" value="Genomic_DNA"/>
</dbReference>
<evidence type="ECO:0000256" key="1">
    <source>
        <dbReference type="ARBA" id="ARBA00023015"/>
    </source>
</evidence>
<dbReference type="PROSITE" id="PS50043">
    <property type="entry name" value="HTH_LUXR_2"/>
    <property type="match status" value="1"/>
</dbReference>
<keyword evidence="4" id="KW-1133">Transmembrane helix</keyword>
<organism evidence="6 7">
    <name type="scientific">Gemmatimonas groenlandica</name>
    <dbReference type="NCBI Taxonomy" id="2732249"/>
    <lineage>
        <taxon>Bacteria</taxon>
        <taxon>Pseudomonadati</taxon>
        <taxon>Gemmatimonadota</taxon>
        <taxon>Gemmatimonadia</taxon>
        <taxon>Gemmatimonadales</taxon>
        <taxon>Gemmatimonadaceae</taxon>
        <taxon>Gemmatimonas</taxon>
    </lineage>
</organism>
<accession>A0A6M4IQW5</accession>
<keyword evidence="7" id="KW-1185">Reference proteome</keyword>
<feature type="domain" description="HTH luxR-type" evidence="5">
    <location>
        <begin position="91"/>
        <end position="158"/>
    </location>
</feature>
<name>A0A6M4IQW5_9BACT</name>
<protein>
    <submittedName>
        <fullName evidence="6">Response regulator transcription factor</fullName>
    </submittedName>
</protein>